<dbReference type="AlphaFoldDB" id="X6LMH4"/>
<name>X6LMH4_RETFI</name>
<feature type="compositionally biased region" description="Low complexity" evidence="1">
    <location>
        <begin position="46"/>
        <end position="57"/>
    </location>
</feature>
<feature type="transmembrane region" description="Helical" evidence="2">
    <location>
        <begin position="130"/>
        <end position="150"/>
    </location>
</feature>
<feature type="compositionally biased region" description="Polar residues" evidence="1">
    <location>
        <begin position="207"/>
        <end position="216"/>
    </location>
</feature>
<evidence type="ECO:0000313" key="4">
    <source>
        <dbReference type="Proteomes" id="UP000023152"/>
    </source>
</evidence>
<feature type="region of interest" description="Disordered" evidence="1">
    <location>
        <begin position="191"/>
        <end position="217"/>
    </location>
</feature>
<gene>
    <name evidence="3" type="ORF">RFI_34608</name>
</gene>
<reference evidence="3 4" key="1">
    <citation type="journal article" date="2013" name="Curr. Biol.">
        <title>The Genome of the Foraminiferan Reticulomyxa filosa.</title>
        <authorList>
            <person name="Glockner G."/>
            <person name="Hulsmann N."/>
            <person name="Schleicher M."/>
            <person name="Noegel A.A."/>
            <person name="Eichinger L."/>
            <person name="Gallinger C."/>
            <person name="Pawlowski J."/>
            <person name="Sierra R."/>
            <person name="Euteneuer U."/>
            <person name="Pillet L."/>
            <person name="Moustafa A."/>
            <person name="Platzer M."/>
            <person name="Groth M."/>
            <person name="Szafranski K."/>
            <person name="Schliwa M."/>
        </authorList>
    </citation>
    <scope>NUCLEOTIDE SEQUENCE [LARGE SCALE GENOMIC DNA]</scope>
</reference>
<evidence type="ECO:0000256" key="2">
    <source>
        <dbReference type="SAM" id="Phobius"/>
    </source>
</evidence>
<evidence type="ECO:0000256" key="1">
    <source>
        <dbReference type="SAM" id="MobiDB-lite"/>
    </source>
</evidence>
<dbReference type="Proteomes" id="UP000023152">
    <property type="component" value="Unassembled WGS sequence"/>
</dbReference>
<keyword evidence="2" id="KW-0472">Membrane</keyword>
<comment type="caution">
    <text evidence="3">The sequence shown here is derived from an EMBL/GenBank/DDBJ whole genome shotgun (WGS) entry which is preliminary data.</text>
</comment>
<keyword evidence="2" id="KW-0812">Transmembrane</keyword>
<evidence type="ECO:0000313" key="3">
    <source>
        <dbReference type="EMBL" id="ETO02809.1"/>
    </source>
</evidence>
<keyword evidence="2" id="KW-1133">Transmembrane helix</keyword>
<feature type="compositionally biased region" description="Low complexity" evidence="1">
    <location>
        <begin position="65"/>
        <end position="75"/>
    </location>
</feature>
<dbReference type="EMBL" id="ASPP01034871">
    <property type="protein sequence ID" value="ETO02809.1"/>
    <property type="molecule type" value="Genomic_DNA"/>
</dbReference>
<proteinExistence type="predicted"/>
<feature type="compositionally biased region" description="Basic and acidic residues" evidence="1">
    <location>
        <begin position="10"/>
        <end position="19"/>
    </location>
</feature>
<organism evidence="3 4">
    <name type="scientific">Reticulomyxa filosa</name>
    <dbReference type="NCBI Taxonomy" id="46433"/>
    <lineage>
        <taxon>Eukaryota</taxon>
        <taxon>Sar</taxon>
        <taxon>Rhizaria</taxon>
        <taxon>Retaria</taxon>
        <taxon>Foraminifera</taxon>
        <taxon>Monothalamids</taxon>
        <taxon>Reticulomyxidae</taxon>
        <taxon>Reticulomyxa</taxon>
    </lineage>
</organism>
<protein>
    <submittedName>
        <fullName evidence="3">Uncharacterized protein</fullName>
    </submittedName>
</protein>
<accession>X6LMH4</accession>
<sequence length="314" mass="35946">MNTPSESTEDDKKATEPNHSDYVSDQNPSPVNAVASQDQHPILVRNSDTPLPLDLNPNPNPNPNPNSIAISISNPDPNPSPKHDHFRYLTPDQETNRQPKDLEKAVSNPHIVGKAATDPNHFLVRNTFCLWLYIFLLRLYCITIFFFFAFKGNQNIKQNVKTKTYPMRPRHQRILADSDDEPLTNLKVHSPAKTVDHSVKKPKKRNLSPTHTTDSTPDFPLKKLKKNNYVPKKNELTKGIFCCYYSFPHFYTYLACFANRSSAKKRKNKYLILTKTPVSKKTKQRNSMLRAYVEELNDFTDSVSDDSLADTIFP</sequence>
<keyword evidence="4" id="KW-1185">Reference proteome</keyword>
<feature type="region of interest" description="Disordered" evidence="1">
    <location>
        <begin position="1"/>
        <end position="88"/>
    </location>
</feature>
<feature type="compositionally biased region" description="Polar residues" evidence="1">
    <location>
        <begin position="21"/>
        <end position="39"/>
    </location>
</feature>